<reference evidence="1 2" key="1">
    <citation type="journal article" date="2015" name="Emerg. Microbes Infect.">
        <title>Characterization of 17 strains belonging to the Mycobacterium simiae complex and description of Mycobacterium paraense sp. nov.</title>
        <authorList>
            <person name="Fusco da Costa A.R."/>
            <person name="Fedrizzi T."/>
            <person name="Lopes M.L."/>
            <person name="Pecorari M."/>
            <person name="Oliveira da Costa W.L."/>
            <person name="Giacobazzi E."/>
            <person name="da Costa Bahia J.R."/>
            <person name="De Sanctis V."/>
            <person name="Batista Lima K.V."/>
            <person name="Bertorelli R."/>
            <person name="Grottola A."/>
            <person name="Fabio A."/>
            <person name="Mariottini A."/>
            <person name="Ferretti P."/>
            <person name="Di Leva F."/>
            <person name="Fregni Serpini G."/>
            <person name="Tagliazucchi S."/>
            <person name="Rumpianesi F."/>
            <person name="Jousson O."/>
            <person name="Segata N."/>
            <person name="Tortoli E."/>
        </authorList>
    </citation>
    <scope>NUCLEOTIDE SEQUENCE [LARGE SCALE GENOMIC DNA]</scope>
    <source>
        <strain evidence="1 2">IEC33</strain>
    </source>
</reference>
<gene>
    <name evidence="1" type="ORF">AWB90_19460</name>
</gene>
<name>A0A1X2A7S5_9MYCO</name>
<accession>A0A1X2A7S5</accession>
<evidence type="ECO:0000313" key="1">
    <source>
        <dbReference type="EMBL" id="ORW43298.1"/>
    </source>
</evidence>
<comment type="caution">
    <text evidence="1">The sequence shown here is derived from an EMBL/GenBank/DDBJ whole genome shotgun (WGS) entry which is preliminary data.</text>
</comment>
<dbReference type="RefSeq" id="WP_085245648.1">
    <property type="nucleotide sequence ID" value="NZ_LQPN01000059.1"/>
</dbReference>
<organism evidence="1 2">
    <name type="scientific">Mycobacterium paraense</name>
    <dbReference type="NCBI Taxonomy" id="767916"/>
    <lineage>
        <taxon>Bacteria</taxon>
        <taxon>Bacillati</taxon>
        <taxon>Actinomycetota</taxon>
        <taxon>Actinomycetes</taxon>
        <taxon>Mycobacteriales</taxon>
        <taxon>Mycobacteriaceae</taxon>
        <taxon>Mycobacterium</taxon>
        <taxon>Mycobacterium simiae complex</taxon>
    </lineage>
</organism>
<dbReference type="AlphaFoldDB" id="A0A1X2A7S5"/>
<evidence type="ECO:0000313" key="2">
    <source>
        <dbReference type="Proteomes" id="UP000193285"/>
    </source>
</evidence>
<dbReference type="EMBL" id="LQPN01000059">
    <property type="protein sequence ID" value="ORW43298.1"/>
    <property type="molecule type" value="Genomic_DNA"/>
</dbReference>
<sequence>MPDSQDHVWIMFITDIESRDRLLSYSNGSQWEVDPNTAAALILVGAAVRSPAPPTAASFNEIVGTPAASVEKP</sequence>
<protein>
    <submittedName>
        <fullName evidence="1">Uncharacterized protein</fullName>
    </submittedName>
</protein>
<proteinExistence type="predicted"/>
<dbReference type="Proteomes" id="UP000193285">
    <property type="component" value="Unassembled WGS sequence"/>
</dbReference>